<evidence type="ECO:0000256" key="1">
    <source>
        <dbReference type="ARBA" id="ARBA00010764"/>
    </source>
</evidence>
<dbReference type="RefSeq" id="XP_003745288.1">
    <property type="nucleotide sequence ID" value="XM_003745240.3"/>
</dbReference>
<dbReference type="GO" id="GO:0030425">
    <property type="term" value="C:dendrite"/>
    <property type="evidence" value="ECO:0007669"/>
    <property type="project" value="TreeGrafter"/>
</dbReference>
<name>A0AAJ6QVK4_9ACAR</name>
<dbReference type="GO" id="GO:0051015">
    <property type="term" value="F:actin filament binding"/>
    <property type="evidence" value="ECO:0007669"/>
    <property type="project" value="TreeGrafter"/>
</dbReference>
<dbReference type="GO" id="GO:0030027">
    <property type="term" value="C:lamellipodium"/>
    <property type="evidence" value="ECO:0007669"/>
    <property type="project" value="TreeGrafter"/>
</dbReference>
<dbReference type="InterPro" id="IPR033753">
    <property type="entry name" value="GCV_H/Fam206"/>
</dbReference>
<dbReference type="Gene3D" id="2.40.50.100">
    <property type="match status" value="1"/>
</dbReference>
<dbReference type="GeneID" id="100898712"/>
<comment type="similarity">
    <text evidence="1">Belongs to the ABITRAM family.</text>
</comment>
<evidence type="ECO:0000256" key="2">
    <source>
        <dbReference type="ARBA" id="ARBA00019325"/>
    </source>
</evidence>
<dbReference type="AlphaFoldDB" id="A0AAJ6QVK4"/>
<accession>A0AAJ6QVK4</accession>
<dbReference type="PANTHER" id="PTHR13651:SF0">
    <property type="entry name" value="PROTEIN ABITRAM"/>
    <property type="match status" value="1"/>
</dbReference>
<dbReference type="GO" id="GO:0005634">
    <property type="term" value="C:nucleus"/>
    <property type="evidence" value="ECO:0007669"/>
    <property type="project" value="TreeGrafter"/>
</dbReference>
<dbReference type="KEGG" id="goe:100898712"/>
<evidence type="ECO:0000256" key="3">
    <source>
        <dbReference type="ARBA" id="ARBA00030463"/>
    </source>
</evidence>
<dbReference type="InterPro" id="IPR011053">
    <property type="entry name" value="Single_hybrid_motif"/>
</dbReference>
<organism evidence="4 5">
    <name type="scientific">Galendromus occidentalis</name>
    <name type="common">western predatory mite</name>
    <dbReference type="NCBI Taxonomy" id="34638"/>
    <lineage>
        <taxon>Eukaryota</taxon>
        <taxon>Metazoa</taxon>
        <taxon>Ecdysozoa</taxon>
        <taxon>Arthropoda</taxon>
        <taxon>Chelicerata</taxon>
        <taxon>Arachnida</taxon>
        <taxon>Acari</taxon>
        <taxon>Parasitiformes</taxon>
        <taxon>Mesostigmata</taxon>
        <taxon>Gamasina</taxon>
        <taxon>Phytoseioidea</taxon>
        <taxon>Phytoseiidae</taxon>
        <taxon>Typhlodrominae</taxon>
        <taxon>Galendromus</taxon>
    </lineage>
</organism>
<dbReference type="SUPFAM" id="SSF51230">
    <property type="entry name" value="Single hybrid motif"/>
    <property type="match status" value="1"/>
</dbReference>
<dbReference type="GO" id="GO:0032433">
    <property type="term" value="C:filopodium tip"/>
    <property type="evidence" value="ECO:0007669"/>
    <property type="project" value="TreeGrafter"/>
</dbReference>
<dbReference type="GO" id="GO:0051489">
    <property type="term" value="P:regulation of filopodium assembly"/>
    <property type="evidence" value="ECO:0007669"/>
    <property type="project" value="TreeGrafter"/>
</dbReference>
<proteinExistence type="inferred from homology"/>
<reference evidence="5" key="1">
    <citation type="submission" date="2025-08" db="UniProtKB">
        <authorList>
            <consortium name="RefSeq"/>
        </authorList>
    </citation>
    <scope>IDENTIFICATION</scope>
</reference>
<dbReference type="Proteomes" id="UP000694867">
    <property type="component" value="Unplaced"/>
</dbReference>
<gene>
    <name evidence="5" type="primary">LOC100898712</name>
</gene>
<sequence>MDDLMILIHSNRVAVVSLAPSHTIVRERLRVDRVDFRINESLNRLENKVSGKWKKGGQRVKKDSSLCYIHAENRIFTVRACVPGALVEVNARLCDEPSLLNSNPFDLAHIGVVLPPFHLETELRNTMFSHPDAYIELRKDLIRPEFLREPQMGPKP</sequence>
<dbReference type="GO" id="GO:0030833">
    <property type="term" value="P:regulation of actin filament polymerization"/>
    <property type="evidence" value="ECO:0007669"/>
    <property type="project" value="TreeGrafter"/>
</dbReference>
<protein>
    <recommendedName>
        <fullName evidence="2">Protein Abitram</fullName>
    </recommendedName>
    <alternativeName>
        <fullName evidence="3">Actin-binding transcription modulator</fullName>
    </alternativeName>
</protein>
<dbReference type="PANTHER" id="PTHR13651">
    <property type="entry name" value="PROTEIN ABITRAM"/>
    <property type="match status" value="1"/>
</dbReference>
<evidence type="ECO:0000313" key="4">
    <source>
        <dbReference type="Proteomes" id="UP000694867"/>
    </source>
</evidence>
<dbReference type="GO" id="GO:0003785">
    <property type="term" value="F:actin monomer binding"/>
    <property type="evidence" value="ECO:0007669"/>
    <property type="project" value="TreeGrafter"/>
</dbReference>
<keyword evidence="4" id="KW-1185">Reference proteome</keyword>
<dbReference type="InterPro" id="IPR039169">
    <property type="entry name" value="Abitram"/>
</dbReference>
<evidence type="ECO:0000313" key="5">
    <source>
        <dbReference type="RefSeq" id="XP_003745288.1"/>
    </source>
</evidence>
<dbReference type="GO" id="GO:0048813">
    <property type="term" value="P:dendrite morphogenesis"/>
    <property type="evidence" value="ECO:0007669"/>
    <property type="project" value="TreeGrafter"/>
</dbReference>
<dbReference type="Pfam" id="PF01597">
    <property type="entry name" value="GCV_H"/>
    <property type="match status" value="1"/>
</dbReference>